<dbReference type="EnsemblPlants" id="OPUNC07G09830.1">
    <property type="protein sequence ID" value="OPUNC07G09830.1"/>
    <property type="gene ID" value="OPUNC07G09830"/>
</dbReference>
<accession>A0A0E0LJH6</accession>
<organism evidence="2">
    <name type="scientific">Oryza punctata</name>
    <name type="common">Red rice</name>
    <dbReference type="NCBI Taxonomy" id="4537"/>
    <lineage>
        <taxon>Eukaryota</taxon>
        <taxon>Viridiplantae</taxon>
        <taxon>Streptophyta</taxon>
        <taxon>Embryophyta</taxon>
        <taxon>Tracheophyta</taxon>
        <taxon>Spermatophyta</taxon>
        <taxon>Magnoliopsida</taxon>
        <taxon>Liliopsida</taxon>
        <taxon>Poales</taxon>
        <taxon>Poaceae</taxon>
        <taxon>BOP clade</taxon>
        <taxon>Oryzoideae</taxon>
        <taxon>Oryzeae</taxon>
        <taxon>Oryzinae</taxon>
        <taxon>Oryza</taxon>
    </lineage>
</organism>
<name>A0A0E0LJH6_ORYPU</name>
<evidence type="ECO:0000313" key="2">
    <source>
        <dbReference type="EnsemblPlants" id="OPUNC07G09830.1"/>
    </source>
</evidence>
<reference evidence="2" key="1">
    <citation type="submission" date="2015-04" db="UniProtKB">
        <authorList>
            <consortium name="EnsemblPlants"/>
        </authorList>
    </citation>
    <scope>IDENTIFICATION</scope>
</reference>
<evidence type="ECO:0000256" key="1">
    <source>
        <dbReference type="SAM" id="MobiDB-lite"/>
    </source>
</evidence>
<dbReference type="Gramene" id="OPUNC07G09830.1">
    <property type="protein sequence ID" value="OPUNC07G09830.1"/>
    <property type="gene ID" value="OPUNC07G09830"/>
</dbReference>
<dbReference type="HOGENOM" id="CLU_2709089_0_0_1"/>
<keyword evidence="3" id="KW-1185">Reference proteome</keyword>
<protein>
    <submittedName>
        <fullName evidence="2">Uncharacterized protein</fullName>
    </submittedName>
</protein>
<dbReference type="Proteomes" id="UP000026962">
    <property type="component" value="Chromosome 7"/>
</dbReference>
<sequence length="73" mass="7988">MVDQWCQTNWQSIADHRHHHGSLISSDNATPPPPARSSSIVPPLLAATIPITDALHQDRASSKVIRLLSIQVC</sequence>
<feature type="region of interest" description="Disordered" evidence="1">
    <location>
        <begin position="17"/>
        <end position="39"/>
    </location>
</feature>
<reference evidence="2" key="2">
    <citation type="submission" date="2018-05" db="EMBL/GenBank/DDBJ databases">
        <title>OpunRS2 (Oryza punctata Reference Sequence Version 2).</title>
        <authorList>
            <person name="Zhang J."/>
            <person name="Kudrna D."/>
            <person name="Lee S."/>
            <person name="Talag J."/>
            <person name="Welchert J."/>
            <person name="Wing R.A."/>
        </authorList>
    </citation>
    <scope>NUCLEOTIDE SEQUENCE [LARGE SCALE GENOMIC DNA]</scope>
</reference>
<evidence type="ECO:0000313" key="3">
    <source>
        <dbReference type="Proteomes" id="UP000026962"/>
    </source>
</evidence>
<proteinExistence type="predicted"/>
<dbReference type="AlphaFoldDB" id="A0A0E0LJH6"/>